<evidence type="ECO:0000313" key="1">
    <source>
        <dbReference type="EMBL" id="KAJ0982172.1"/>
    </source>
</evidence>
<evidence type="ECO:0000313" key="2">
    <source>
        <dbReference type="Proteomes" id="UP001085076"/>
    </source>
</evidence>
<name>A0A9D5HNL5_9LILI</name>
<reference evidence="1" key="2">
    <citation type="journal article" date="2022" name="Hortic Res">
        <title>The genome of Dioscorea zingiberensis sheds light on the biosynthesis, origin and evolution of the medicinally important diosgenin saponins.</title>
        <authorList>
            <person name="Li Y."/>
            <person name="Tan C."/>
            <person name="Li Z."/>
            <person name="Guo J."/>
            <person name="Li S."/>
            <person name="Chen X."/>
            <person name="Wang C."/>
            <person name="Dai X."/>
            <person name="Yang H."/>
            <person name="Song W."/>
            <person name="Hou L."/>
            <person name="Xu J."/>
            <person name="Tong Z."/>
            <person name="Xu A."/>
            <person name="Yuan X."/>
            <person name="Wang W."/>
            <person name="Yang Q."/>
            <person name="Chen L."/>
            <person name="Sun Z."/>
            <person name="Wang K."/>
            <person name="Pan B."/>
            <person name="Chen J."/>
            <person name="Bao Y."/>
            <person name="Liu F."/>
            <person name="Qi X."/>
            <person name="Gang D.R."/>
            <person name="Wen J."/>
            <person name="Li J."/>
        </authorList>
    </citation>
    <scope>NUCLEOTIDE SEQUENCE</scope>
    <source>
        <strain evidence="1">Dzin_1.0</strain>
    </source>
</reference>
<protein>
    <submittedName>
        <fullName evidence="1">Uncharacterized protein</fullName>
    </submittedName>
</protein>
<gene>
    <name evidence="1" type="ORF">J5N97_010427</name>
</gene>
<dbReference type="PANTHER" id="PTHR36325:SF1">
    <property type="entry name" value="MYOSIN-2 HEAVY CHAIN-LIKE PROTEIN"/>
    <property type="match status" value="1"/>
</dbReference>
<dbReference type="AlphaFoldDB" id="A0A9D5HNL5"/>
<proteinExistence type="predicted"/>
<accession>A0A9D5HNL5</accession>
<dbReference type="Proteomes" id="UP001085076">
    <property type="component" value="Miscellaneous, Linkage group lg02"/>
</dbReference>
<dbReference type="OrthoDB" id="2019579at2759"/>
<organism evidence="1 2">
    <name type="scientific">Dioscorea zingiberensis</name>
    <dbReference type="NCBI Taxonomy" id="325984"/>
    <lineage>
        <taxon>Eukaryota</taxon>
        <taxon>Viridiplantae</taxon>
        <taxon>Streptophyta</taxon>
        <taxon>Embryophyta</taxon>
        <taxon>Tracheophyta</taxon>
        <taxon>Spermatophyta</taxon>
        <taxon>Magnoliopsida</taxon>
        <taxon>Liliopsida</taxon>
        <taxon>Dioscoreales</taxon>
        <taxon>Dioscoreaceae</taxon>
        <taxon>Dioscorea</taxon>
    </lineage>
</organism>
<keyword evidence="2" id="KW-1185">Reference proteome</keyword>
<reference evidence="1" key="1">
    <citation type="submission" date="2021-03" db="EMBL/GenBank/DDBJ databases">
        <authorList>
            <person name="Li Z."/>
            <person name="Yang C."/>
        </authorList>
    </citation>
    <scope>NUCLEOTIDE SEQUENCE</scope>
    <source>
        <strain evidence="1">Dzin_1.0</strain>
        <tissue evidence="1">Leaf</tissue>
    </source>
</reference>
<dbReference type="PANTHER" id="PTHR36325">
    <property type="entry name" value="MYOSIN-2 HEAVY CHAIN-LIKE PROTEIN"/>
    <property type="match status" value="1"/>
</dbReference>
<sequence length="319" mass="35343">MYVPECDRSPEASARLLHAADVQWSVLISWRPSMADEDQIGFKREKSEGEISGKEIIPWWRAACGGALSPVVLRAVCFVRAIGREEDNDPRTSSAIGGKPTHTVTASFETAFEVDKEVAAAIKKAFIQLASCPSSSNKEEFRILLLKISQNLDSIKTDQEISEVTSECEFDLGPELNAENVVGDVFRKSDIQMKETREHDKVYSSSPLDLVTEILDKLKCLQEDQLTSLAVIVATYGLNVAILEVDGGKDHGMETIIDNSSGSVIPRTRTMSSLGTSARRCSSVTKFIDEPTRSKDDNVYLKRKLIIMCHTFQTVRLHS</sequence>
<comment type="caution">
    <text evidence="1">The sequence shown here is derived from an EMBL/GenBank/DDBJ whole genome shotgun (WGS) entry which is preliminary data.</text>
</comment>
<dbReference type="EMBL" id="JAGGNH010000002">
    <property type="protein sequence ID" value="KAJ0982172.1"/>
    <property type="molecule type" value="Genomic_DNA"/>
</dbReference>